<dbReference type="InterPro" id="IPR003959">
    <property type="entry name" value="ATPase_AAA_core"/>
</dbReference>
<protein>
    <submittedName>
        <fullName evidence="2">AAA family ATPase</fullName>
    </submittedName>
</protein>
<organism evidence="2 3">
    <name type="scientific">Burkholderia sola</name>
    <dbReference type="NCBI Taxonomy" id="2843302"/>
    <lineage>
        <taxon>Bacteria</taxon>
        <taxon>Pseudomonadati</taxon>
        <taxon>Pseudomonadota</taxon>
        <taxon>Betaproteobacteria</taxon>
        <taxon>Burkholderiales</taxon>
        <taxon>Burkholderiaceae</taxon>
        <taxon>Burkholderia</taxon>
        <taxon>Burkholderia cepacia complex</taxon>
    </lineage>
</organism>
<dbReference type="CDD" id="cd00267">
    <property type="entry name" value="ABC_ATPase"/>
    <property type="match status" value="1"/>
</dbReference>
<comment type="caution">
    <text evidence="2">The sequence shown here is derived from an EMBL/GenBank/DDBJ whole genome shotgun (WGS) entry which is preliminary data.</text>
</comment>
<accession>A0ABV2CF20</accession>
<sequence>MRVDKLYLKDFRNLSNFEIDFDEDSPRTVLIGRNGVGKTNLLEALTRIFRQLDLRERPDFEYKIQYSCSGHVIQVEATRTKDKADKIAISFKVAAQGDIDIDAVESISESAFYRLNDSTRLLPKHVFGYYSGASSRFRNLFSQHTEIYRDQLIAGEEDTIRPLFLAEDWHSQFVLLAFYSKRDPEIDKFLKSQFGITGLESVLFALNEPYWYKKEPSPEVRARGDERYWWAAGTVKTFLGKLHDQALAPMETTEKVPVGIRRTKTKEHRYCYIKSHEDLIAIAHDIDQKEFFKRLESTVMSDLLREVKIRFHVENQNSLLSFDDLSEGEQQLLTVLGLLRFTNQDESLFLLDEPDTHLNPAWCLDYLDILTNYGGGLNNSQIIMTTHSPLVFAGLKKNEVILLQKREIDAEIYAEHPASDPKGMGFSAILTSEFFGLRMALDRETTDLLDEKRRLGSLEYRSPKDEERLAELNKEIGELDFSNEVRDPLYKDFVRAMTDLENSDPEIGATVLTPDAVERRRELAKKILSQIKNK</sequence>
<dbReference type="Pfam" id="PF13304">
    <property type="entry name" value="AAA_21"/>
    <property type="match status" value="1"/>
</dbReference>
<dbReference type="RefSeq" id="WP_209927616.1">
    <property type="nucleotide sequence ID" value="NZ_JBEWCH010000020.1"/>
</dbReference>
<proteinExistence type="predicted"/>
<dbReference type="EMBL" id="JBEWCH010000020">
    <property type="protein sequence ID" value="MET1477694.1"/>
    <property type="molecule type" value="Genomic_DNA"/>
</dbReference>
<dbReference type="Proteomes" id="UP001548587">
    <property type="component" value="Unassembled WGS sequence"/>
</dbReference>
<dbReference type="PANTHER" id="PTHR43581">
    <property type="entry name" value="ATP/GTP PHOSPHATASE"/>
    <property type="match status" value="1"/>
</dbReference>
<evidence type="ECO:0000313" key="3">
    <source>
        <dbReference type="Proteomes" id="UP001548587"/>
    </source>
</evidence>
<gene>
    <name evidence="2" type="ORF">ABXL37_25915</name>
</gene>
<dbReference type="SUPFAM" id="SSF52540">
    <property type="entry name" value="P-loop containing nucleoside triphosphate hydrolases"/>
    <property type="match status" value="1"/>
</dbReference>
<dbReference type="Gene3D" id="3.40.50.300">
    <property type="entry name" value="P-loop containing nucleotide triphosphate hydrolases"/>
    <property type="match status" value="1"/>
</dbReference>
<dbReference type="InterPro" id="IPR051396">
    <property type="entry name" value="Bact_Antivir_Def_Nuclease"/>
</dbReference>
<evidence type="ECO:0000259" key="1">
    <source>
        <dbReference type="SMART" id="SM00382"/>
    </source>
</evidence>
<evidence type="ECO:0000313" key="2">
    <source>
        <dbReference type="EMBL" id="MET1477694.1"/>
    </source>
</evidence>
<name>A0ABV2CF20_9BURK</name>
<keyword evidence="3" id="KW-1185">Reference proteome</keyword>
<dbReference type="InterPro" id="IPR003593">
    <property type="entry name" value="AAA+_ATPase"/>
</dbReference>
<reference evidence="2 3" key="1">
    <citation type="submission" date="2024-06" db="EMBL/GenBank/DDBJ databases">
        <title>Burkholderia sola in Mexico.</title>
        <authorList>
            <person name="Estrada P."/>
        </authorList>
    </citation>
    <scope>NUCLEOTIDE SEQUENCE [LARGE SCALE GENOMIC DNA]</scope>
    <source>
        <strain evidence="2 3">CpTa8-5</strain>
    </source>
</reference>
<dbReference type="PANTHER" id="PTHR43581:SF3">
    <property type="entry name" value="AAA+ ATPASE DOMAIN-CONTAINING PROTEIN"/>
    <property type="match status" value="1"/>
</dbReference>
<dbReference type="SMART" id="SM00382">
    <property type="entry name" value="AAA"/>
    <property type="match status" value="1"/>
</dbReference>
<feature type="domain" description="AAA+ ATPase" evidence="1">
    <location>
        <begin position="24"/>
        <end position="406"/>
    </location>
</feature>
<dbReference type="InterPro" id="IPR027417">
    <property type="entry name" value="P-loop_NTPase"/>
</dbReference>